<dbReference type="GO" id="GO:0005524">
    <property type="term" value="F:ATP binding"/>
    <property type="evidence" value="ECO:0007669"/>
    <property type="project" value="UniProtKB-UniRule"/>
</dbReference>
<evidence type="ECO:0000256" key="7">
    <source>
        <dbReference type="ARBA" id="ARBA00022741"/>
    </source>
</evidence>
<dbReference type="EC" id="6.3.2.8" evidence="3 14"/>
<comment type="catalytic activity">
    <reaction evidence="13 14">
        <text>UDP-N-acetyl-alpha-D-muramate + L-alanine + ATP = UDP-N-acetyl-alpha-D-muramoyl-L-alanine + ADP + phosphate + H(+)</text>
        <dbReference type="Rhea" id="RHEA:23372"/>
        <dbReference type="ChEBI" id="CHEBI:15378"/>
        <dbReference type="ChEBI" id="CHEBI:30616"/>
        <dbReference type="ChEBI" id="CHEBI:43474"/>
        <dbReference type="ChEBI" id="CHEBI:57972"/>
        <dbReference type="ChEBI" id="CHEBI:70757"/>
        <dbReference type="ChEBI" id="CHEBI:83898"/>
        <dbReference type="ChEBI" id="CHEBI:456216"/>
        <dbReference type="EC" id="6.3.2.8"/>
    </reaction>
</comment>
<dbReference type="UniPathway" id="UPA00219"/>
<dbReference type="InterPro" id="IPR004101">
    <property type="entry name" value="Mur_ligase_C"/>
</dbReference>
<comment type="caution">
    <text evidence="18">The sequence shown here is derived from an EMBL/GenBank/DDBJ whole genome shotgun (WGS) entry which is preliminary data.</text>
</comment>
<dbReference type="Pfam" id="PF02875">
    <property type="entry name" value="Mur_ligase_C"/>
    <property type="match status" value="1"/>
</dbReference>
<keyword evidence="10 14" id="KW-0573">Peptidoglycan synthesis</keyword>
<evidence type="ECO:0000256" key="10">
    <source>
        <dbReference type="ARBA" id="ARBA00022984"/>
    </source>
</evidence>
<keyword evidence="11 14" id="KW-0131">Cell cycle</keyword>
<keyword evidence="12 14" id="KW-0961">Cell wall biogenesis/degradation</keyword>
<accession>A0A7V4XQJ5</accession>
<feature type="domain" description="Mur ligase central" evidence="17">
    <location>
        <begin position="110"/>
        <end position="290"/>
    </location>
</feature>
<evidence type="ECO:0000256" key="4">
    <source>
        <dbReference type="ARBA" id="ARBA00022490"/>
    </source>
</evidence>
<dbReference type="SUPFAM" id="SSF51984">
    <property type="entry name" value="MurCD N-terminal domain"/>
    <property type="match status" value="1"/>
</dbReference>
<evidence type="ECO:0000259" key="17">
    <source>
        <dbReference type="Pfam" id="PF08245"/>
    </source>
</evidence>
<evidence type="ECO:0000256" key="8">
    <source>
        <dbReference type="ARBA" id="ARBA00022840"/>
    </source>
</evidence>
<dbReference type="Pfam" id="PF08245">
    <property type="entry name" value="Mur_ligase_M"/>
    <property type="match status" value="1"/>
</dbReference>
<sequence length="458" mass="49300">MFAKAQRVHFIGIGGIGMSGIAEIVLNLGYAVSGSDLRRTSITARLESLGVVLFEGHAAANVIGSGVVVVSSAIDEENPEVREARARKIPVIQRAEMLAELMRLKYGIAVAGMHGKTTTTSMIASVLAAGELDPTVVVGGRVDALGSNARLGNSHYLVAEADESDRSFLKLSPILTVVTNLDREHMDCYRDMADVEDAFLEFMNRVPFYGANVVCIDNPQLAAILPRVRRRVFTYGTSLGADFVVRMLPPAPEVRSRFEIASAQSVLGPFDLHVPGIHNVLNAAAAVAIAVQLDLKEQAIVQGLKSFRGVDRRFQLKGVVDGITIIDDYGHHPTEIRATLRAARDCGYANIHVLFQPHRYTRTRDLLDEFVTSFADASTVEMLDIYAASEAPLPGITSAALVQSIGQSGVRYAASTEEAMTAILDRAAPGDLILTLGAGNVSQLAPMLVERLQNRPQA</sequence>
<evidence type="ECO:0000256" key="1">
    <source>
        <dbReference type="ARBA" id="ARBA00004496"/>
    </source>
</evidence>
<feature type="domain" description="Mur ligase N-terminal catalytic" evidence="15">
    <location>
        <begin position="8"/>
        <end position="106"/>
    </location>
</feature>
<feature type="domain" description="Mur ligase C-terminal" evidence="16">
    <location>
        <begin position="312"/>
        <end position="439"/>
    </location>
</feature>
<dbReference type="PANTHER" id="PTHR43445">
    <property type="entry name" value="UDP-N-ACETYLMURAMATE--L-ALANINE LIGASE-RELATED"/>
    <property type="match status" value="1"/>
</dbReference>
<evidence type="ECO:0000256" key="14">
    <source>
        <dbReference type="HAMAP-Rule" id="MF_00046"/>
    </source>
</evidence>
<comment type="similarity">
    <text evidence="14">Belongs to the MurCDEF family.</text>
</comment>
<dbReference type="Gene3D" id="3.90.190.20">
    <property type="entry name" value="Mur ligase, C-terminal domain"/>
    <property type="match status" value="1"/>
</dbReference>
<comment type="subcellular location">
    <subcellularLocation>
        <location evidence="1 14">Cytoplasm</location>
    </subcellularLocation>
</comment>
<dbReference type="PANTHER" id="PTHR43445:SF3">
    <property type="entry name" value="UDP-N-ACETYLMURAMATE--L-ALANINE LIGASE"/>
    <property type="match status" value="1"/>
</dbReference>
<proteinExistence type="inferred from homology"/>
<feature type="binding site" evidence="14">
    <location>
        <begin position="112"/>
        <end position="118"/>
    </location>
    <ligand>
        <name>ATP</name>
        <dbReference type="ChEBI" id="CHEBI:30616"/>
    </ligand>
</feature>
<evidence type="ECO:0000256" key="12">
    <source>
        <dbReference type="ARBA" id="ARBA00023316"/>
    </source>
</evidence>
<dbReference type="AlphaFoldDB" id="A0A7V4XQJ5"/>
<dbReference type="InterPro" id="IPR050061">
    <property type="entry name" value="MurCDEF_pg_biosynth"/>
</dbReference>
<dbReference type="GO" id="GO:0009252">
    <property type="term" value="P:peptidoglycan biosynthetic process"/>
    <property type="evidence" value="ECO:0007669"/>
    <property type="project" value="UniProtKB-UniRule"/>
</dbReference>
<dbReference type="GO" id="GO:0051301">
    <property type="term" value="P:cell division"/>
    <property type="evidence" value="ECO:0007669"/>
    <property type="project" value="UniProtKB-KW"/>
</dbReference>
<dbReference type="Gene3D" id="3.40.1190.10">
    <property type="entry name" value="Mur-like, catalytic domain"/>
    <property type="match status" value="1"/>
</dbReference>
<keyword evidence="9 14" id="KW-0133">Cell shape</keyword>
<dbReference type="HAMAP" id="MF_00046">
    <property type="entry name" value="MurC"/>
    <property type="match status" value="1"/>
</dbReference>
<evidence type="ECO:0000256" key="6">
    <source>
        <dbReference type="ARBA" id="ARBA00022618"/>
    </source>
</evidence>
<comment type="pathway">
    <text evidence="2 14">Cell wall biogenesis; peptidoglycan biosynthesis.</text>
</comment>
<keyword evidence="5 14" id="KW-0436">Ligase</keyword>
<evidence type="ECO:0000256" key="3">
    <source>
        <dbReference type="ARBA" id="ARBA00012211"/>
    </source>
</evidence>
<evidence type="ECO:0000256" key="11">
    <source>
        <dbReference type="ARBA" id="ARBA00023306"/>
    </source>
</evidence>
<dbReference type="GO" id="GO:0008360">
    <property type="term" value="P:regulation of cell shape"/>
    <property type="evidence" value="ECO:0007669"/>
    <property type="project" value="UniProtKB-KW"/>
</dbReference>
<evidence type="ECO:0000256" key="2">
    <source>
        <dbReference type="ARBA" id="ARBA00004752"/>
    </source>
</evidence>
<dbReference type="InterPro" id="IPR036615">
    <property type="entry name" value="Mur_ligase_C_dom_sf"/>
</dbReference>
<keyword evidence="4 14" id="KW-0963">Cytoplasm</keyword>
<dbReference type="Gene3D" id="3.40.50.720">
    <property type="entry name" value="NAD(P)-binding Rossmann-like Domain"/>
    <property type="match status" value="1"/>
</dbReference>
<dbReference type="NCBIfam" id="TIGR01082">
    <property type="entry name" value="murC"/>
    <property type="match status" value="1"/>
</dbReference>
<evidence type="ECO:0000256" key="13">
    <source>
        <dbReference type="ARBA" id="ARBA00047833"/>
    </source>
</evidence>
<keyword evidence="6 14" id="KW-0132">Cell division</keyword>
<dbReference type="InterPro" id="IPR000713">
    <property type="entry name" value="Mur_ligase_N"/>
</dbReference>
<name>A0A7V4XQJ5_9BACT</name>
<comment type="function">
    <text evidence="14">Cell wall formation.</text>
</comment>
<dbReference type="InterPro" id="IPR036565">
    <property type="entry name" value="Mur-like_cat_sf"/>
</dbReference>
<evidence type="ECO:0000259" key="15">
    <source>
        <dbReference type="Pfam" id="PF01225"/>
    </source>
</evidence>
<evidence type="ECO:0000313" key="18">
    <source>
        <dbReference type="EMBL" id="HGY93237.1"/>
    </source>
</evidence>
<dbReference type="SUPFAM" id="SSF53244">
    <property type="entry name" value="MurD-like peptide ligases, peptide-binding domain"/>
    <property type="match status" value="1"/>
</dbReference>
<organism evidence="18">
    <name type="scientific">Acidobacterium capsulatum</name>
    <dbReference type="NCBI Taxonomy" id="33075"/>
    <lineage>
        <taxon>Bacteria</taxon>
        <taxon>Pseudomonadati</taxon>
        <taxon>Acidobacteriota</taxon>
        <taxon>Terriglobia</taxon>
        <taxon>Terriglobales</taxon>
        <taxon>Acidobacteriaceae</taxon>
        <taxon>Acidobacterium</taxon>
    </lineage>
</organism>
<dbReference type="SUPFAM" id="SSF53623">
    <property type="entry name" value="MurD-like peptide ligases, catalytic domain"/>
    <property type="match status" value="1"/>
</dbReference>
<evidence type="ECO:0000256" key="9">
    <source>
        <dbReference type="ARBA" id="ARBA00022960"/>
    </source>
</evidence>
<dbReference type="GO" id="GO:0005737">
    <property type="term" value="C:cytoplasm"/>
    <property type="evidence" value="ECO:0007669"/>
    <property type="project" value="UniProtKB-SubCell"/>
</dbReference>
<dbReference type="InterPro" id="IPR013221">
    <property type="entry name" value="Mur_ligase_cen"/>
</dbReference>
<evidence type="ECO:0000256" key="5">
    <source>
        <dbReference type="ARBA" id="ARBA00022598"/>
    </source>
</evidence>
<dbReference type="EMBL" id="DTKL01000010">
    <property type="protein sequence ID" value="HGY93237.1"/>
    <property type="molecule type" value="Genomic_DNA"/>
</dbReference>
<dbReference type="GO" id="GO:0008763">
    <property type="term" value="F:UDP-N-acetylmuramate-L-alanine ligase activity"/>
    <property type="evidence" value="ECO:0007669"/>
    <property type="project" value="UniProtKB-UniRule"/>
</dbReference>
<evidence type="ECO:0000259" key="16">
    <source>
        <dbReference type="Pfam" id="PF02875"/>
    </source>
</evidence>
<dbReference type="GO" id="GO:0071555">
    <property type="term" value="P:cell wall organization"/>
    <property type="evidence" value="ECO:0007669"/>
    <property type="project" value="UniProtKB-KW"/>
</dbReference>
<keyword evidence="7 14" id="KW-0547">Nucleotide-binding</keyword>
<protein>
    <recommendedName>
        <fullName evidence="3 14">UDP-N-acetylmuramate--L-alanine ligase</fullName>
        <ecNumber evidence="3 14">6.3.2.8</ecNumber>
    </recommendedName>
    <alternativeName>
        <fullName evidence="14">UDP-N-acetylmuramoyl-L-alanine synthetase</fullName>
    </alternativeName>
</protein>
<dbReference type="Pfam" id="PF01225">
    <property type="entry name" value="Mur_ligase"/>
    <property type="match status" value="1"/>
</dbReference>
<dbReference type="InterPro" id="IPR005758">
    <property type="entry name" value="UDP-N-AcMur_Ala_ligase_MurC"/>
</dbReference>
<reference evidence="18" key="1">
    <citation type="journal article" date="2020" name="mSystems">
        <title>Genome- and Community-Level Interaction Insights into Carbon Utilization and Element Cycling Functions of Hydrothermarchaeota in Hydrothermal Sediment.</title>
        <authorList>
            <person name="Zhou Z."/>
            <person name="Liu Y."/>
            <person name="Xu W."/>
            <person name="Pan J."/>
            <person name="Luo Z.H."/>
            <person name="Li M."/>
        </authorList>
    </citation>
    <scope>NUCLEOTIDE SEQUENCE [LARGE SCALE GENOMIC DNA]</scope>
    <source>
        <strain evidence="18">SpSt-855</strain>
    </source>
</reference>
<keyword evidence="8 14" id="KW-0067">ATP-binding</keyword>
<gene>
    <name evidence="14" type="primary">murC</name>
    <name evidence="18" type="ORF">ENW50_00895</name>
</gene>